<dbReference type="Pfam" id="PF24157">
    <property type="entry name" value="DUF7408"/>
    <property type="match status" value="1"/>
</dbReference>
<dbReference type="EMBL" id="KE356561">
    <property type="protein sequence ID" value="ERG96807.1"/>
    <property type="molecule type" value="Genomic_DNA"/>
</dbReference>
<dbReference type="HOGENOM" id="CLU_032105_0_0_2"/>
<dbReference type="Gene3D" id="3.40.50.880">
    <property type="match status" value="1"/>
</dbReference>
<dbReference type="AlphaFoldDB" id="U1PSM8"/>
<dbReference type="InterPro" id="IPR055831">
    <property type="entry name" value="DUF7408"/>
</dbReference>
<keyword evidence="1 6" id="KW-0812">Transmembrane</keyword>
<dbReference type="InterPro" id="IPR029062">
    <property type="entry name" value="Class_I_gatase-like"/>
</dbReference>
<accession>U1PSM8</accession>
<dbReference type="SUPFAM" id="SSF52317">
    <property type="entry name" value="Class I glutamine amidotransferase-like"/>
    <property type="match status" value="1"/>
</dbReference>
<dbReference type="InterPro" id="IPR024163">
    <property type="entry name" value="Aerotolerance_reg_N"/>
</dbReference>
<dbReference type="Pfam" id="PF24155">
    <property type="entry name" value="DUF7406"/>
    <property type="match status" value="1"/>
</dbReference>
<feature type="transmembrane region" description="Helical" evidence="1">
    <location>
        <begin position="577"/>
        <end position="596"/>
    </location>
</feature>
<feature type="domain" description="DUF7406" evidence="3">
    <location>
        <begin position="488"/>
        <end position="540"/>
    </location>
</feature>
<reference evidence="6" key="1">
    <citation type="journal article" date="2013" name="PLoS ONE">
        <title>Assembly-driven community genomics of a hypersaline microbial ecosystem.</title>
        <authorList>
            <person name="Podell S."/>
            <person name="Ugalde J.A."/>
            <person name="Narasingarao P."/>
            <person name="Banfield J.F."/>
            <person name="Heidelberg K.B."/>
            <person name="Allen E.E."/>
        </authorList>
    </citation>
    <scope>NUCLEOTIDE SEQUENCE [LARGE SCALE GENOMIC DNA]</scope>
</reference>
<feature type="domain" description="Aerotolerance regulator N-terminal" evidence="2">
    <location>
        <begin position="10"/>
        <end position="86"/>
    </location>
</feature>
<dbReference type="eggNOG" id="arCOG02905">
    <property type="taxonomic scope" value="Archaea"/>
</dbReference>
<proteinExistence type="predicted"/>
<evidence type="ECO:0000259" key="3">
    <source>
        <dbReference type="Pfam" id="PF24155"/>
    </source>
</evidence>
<evidence type="ECO:0000259" key="2">
    <source>
        <dbReference type="Pfam" id="PF07584"/>
    </source>
</evidence>
<dbReference type="InterPro" id="IPR055829">
    <property type="entry name" value="DUF7406"/>
</dbReference>
<dbReference type="Pfam" id="PF07584">
    <property type="entry name" value="BatA"/>
    <property type="match status" value="1"/>
</dbReference>
<feature type="transmembrane region" description="Helical" evidence="1">
    <location>
        <begin position="12"/>
        <end position="32"/>
    </location>
</feature>
<feature type="transmembrane region" description="Helical" evidence="1">
    <location>
        <begin position="67"/>
        <end position="88"/>
    </location>
</feature>
<evidence type="ECO:0000256" key="1">
    <source>
        <dbReference type="SAM" id="Phobius"/>
    </source>
</evidence>
<dbReference type="InterPro" id="IPR055830">
    <property type="entry name" value="DUF7407"/>
</dbReference>
<dbReference type="Pfam" id="PF24156">
    <property type="entry name" value="DUF7407"/>
    <property type="match status" value="1"/>
</dbReference>
<keyword evidence="1" id="KW-1133">Transmembrane helix</keyword>
<dbReference type="PANTHER" id="PTHR37464:SF1">
    <property type="entry name" value="BLL2463 PROTEIN"/>
    <property type="match status" value="1"/>
</dbReference>
<dbReference type="PANTHER" id="PTHR37464">
    <property type="entry name" value="BLL2463 PROTEIN"/>
    <property type="match status" value="1"/>
</dbReference>
<protein>
    <submittedName>
        <fullName evidence="6">N-terminal double-transmembrane domain protein</fullName>
    </submittedName>
</protein>
<organism evidence="6">
    <name type="scientific">Haloquadratum walsbyi J07HQW2</name>
    <dbReference type="NCBI Taxonomy" id="1238425"/>
    <lineage>
        <taxon>Archaea</taxon>
        <taxon>Methanobacteriati</taxon>
        <taxon>Methanobacteriota</taxon>
        <taxon>Stenosarchaea group</taxon>
        <taxon>Halobacteria</taxon>
        <taxon>Halobacteriales</taxon>
        <taxon>Haloferacaceae</taxon>
        <taxon>Haloquadratum</taxon>
    </lineage>
</organism>
<keyword evidence="1" id="KW-0472">Membrane</keyword>
<dbReference type="InterPro" id="IPR036465">
    <property type="entry name" value="vWFA_dom_sf"/>
</dbReference>
<dbReference type="STRING" id="1238425.J07HQW2_03291"/>
<sequence>MNRNMVLPDVFLAPIGLLALAALIPILIVYFIQPDPRRVELPTVELLFEDTQQDASRPLFDRLKRNLLLLLQILVVVLLAVSVAGPYISVAESQTVSETIVVIDGSASMQVDTDDGTRFAAAIAAARGTTSSTNSVIFAGPTPSVVLRSGGASEVQTTLAELRPTDAPGNLNAAISRATAIAGENARVAVFSDFAGDRWRQAVQSAQARGVQVSLQQFDGGGSNVGITARSFSRSNVTLTVQNFADSEVTRTITLGSTQTSMRFSPGGVQRVTLPVPAGGGRAQLTPRDDFSIDDVAYIAAPSDQRVDVLLLSNDPNNYLTTALSVIEEVSLTVAQPPTAVERNYDVILYSDLESERLLEGNVEAGRDVLADGGGVGVIAQQSPPAAYRDLLLIDPRGTGSNPTLDQSQQSELTRGIAFTPPETYLSGSLTGGQSLLKTTDGTPILATERRANGRVLYYGSVVDNDPFRFNYQYPVFWKRAIFYLAGREPLSAINQNTGAQLQFENVTTVETPDGDSIEGQVIPLKQTGFYSVGGSQRGASLYSATESAVTVESLDEQSSDVDAQTREQESQVPRPLGWMIILGGITVVIGEVVLLRRRGDL</sequence>
<dbReference type="SUPFAM" id="SSF53300">
    <property type="entry name" value="vWA-like"/>
    <property type="match status" value="1"/>
</dbReference>
<gene>
    <name evidence="6" type="ORF">J07HQW2_03291</name>
</gene>
<feature type="domain" description="DUF7408" evidence="5">
    <location>
        <begin position="308"/>
        <end position="481"/>
    </location>
</feature>
<feature type="domain" description="DUF7407" evidence="4">
    <location>
        <begin position="225"/>
        <end position="298"/>
    </location>
</feature>
<dbReference type="Proteomes" id="UP000030710">
    <property type="component" value="Unassembled WGS sequence"/>
</dbReference>
<evidence type="ECO:0000313" key="6">
    <source>
        <dbReference type="EMBL" id="ERG96807.1"/>
    </source>
</evidence>
<dbReference type="NCBIfam" id="TIGR02226">
    <property type="entry name" value="two_anch"/>
    <property type="match status" value="1"/>
</dbReference>
<dbReference type="InterPro" id="IPR011933">
    <property type="entry name" value="Double_TM_dom"/>
</dbReference>
<evidence type="ECO:0000259" key="5">
    <source>
        <dbReference type="Pfam" id="PF24157"/>
    </source>
</evidence>
<name>U1PSM8_9EURY</name>
<evidence type="ECO:0000259" key="4">
    <source>
        <dbReference type="Pfam" id="PF24156"/>
    </source>
</evidence>